<keyword evidence="3" id="KW-1185">Reference proteome</keyword>
<evidence type="ECO:0000313" key="2">
    <source>
        <dbReference type="EMBL" id="KAI3405632.2"/>
    </source>
</evidence>
<dbReference type="GeneID" id="73379267"/>
<dbReference type="AlphaFoldDB" id="A0AAI9WYT0"/>
<protein>
    <submittedName>
        <fullName evidence="2">PSH1</fullName>
    </submittedName>
</protein>
<dbReference type="Proteomes" id="UP001202479">
    <property type="component" value="Unassembled WGS sequence"/>
</dbReference>
<proteinExistence type="predicted"/>
<evidence type="ECO:0000256" key="1">
    <source>
        <dbReference type="SAM" id="MobiDB-lite"/>
    </source>
</evidence>
<feature type="compositionally biased region" description="Acidic residues" evidence="1">
    <location>
        <begin position="256"/>
        <end position="278"/>
    </location>
</feature>
<name>A0AAI9WYT0_9ASCO</name>
<dbReference type="RefSeq" id="XP_049181377.1">
    <property type="nucleotide sequence ID" value="XM_049322796.1"/>
</dbReference>
<sequence length="313" mass="34982">MDVHVQSTVIAVMPSLNLKLSEICKTLLDMVIESKLESNIEALKSRKEECLSRYNQHFKQKKLFGDLFATTTLTPIDTSDGVPRCGNCHWEAHGSVCLHCGTRFRMPRYSDDEEEEDDDYEDVRTSRGVAIGVNEGELSDAYDSNDSFIDSRPVEEIEGEFSTSHNITFSDDDLDVLSSEDEATRAGLTDWNGFESASSSVVGSRTDRRRPIARLRIMSDDSDFDIAGDIQLDGVDESVEWTDSVTGLIDSHSSEDGSDAFVENEEEEEEDDDDDGGSEFEVSAGGNDSEESNSYYDNYDDEDDDDGRYYLSE</sequence>
<reference evidence="2" key="1">
    <citation type="journal article" date="2022" name="DNA Res.">
        <title>Genome analysis of five recently described species of the CUG-Ser clade uncovers Candida theae as a new hybrid lineage with pathogenic potential in the Candida parapsilosis species complex.</title>
        <authorList>
            <person name="Mixao V."/>
            <person name="Del Olmo V."/>
            <person name="Hegedusova E."/>
            <person name="Saus E."/>
            <person name="Pryszcz L."/>
            <person name="Cillingova A."/>
            <person name="Nosek J."/>
            <person name="Gabaldon T."/>
        </authorList>
    </citation>
    <scope>NUCLEOTIDE SEQUENCE</scope>
    <source>
        <strain evidence="2">CBS 10844</strain>
    </source>
</reference>
<evidence type="ECO:0000313" key="3">
    <source>
        <dbReference type="Proteomes" id="UP001202479"/>
    </source>
</evidence>
<accession>A0AAI9WYT0</accession>
<organism evidence="2 3">
    <name type="scientific">Candida oxycetoniae</name>
    <dbReference type="NCBI Taxonomy" id="497107"/>
    <lineage>
        <taxon>Eukaryota</taxon>
        <taxon>Fungi</taxon>
        <taxon>Dikarya</taxon>
        <taxon>Ascomycota</taxon>
        <taxon>Saccharomycotina</taxon>
        <taxon>Pichiomycetes</taxon>
        <taxon>Debaryomycetaceae</taxon>
        <taxon>Candida/Lodderomyces clade</taxon>
        <taxon>Candida</taxon>
    </lineage>
</organism>
<dbReference type="EMBL" id="JAHUZD010000028">
    <property type="protein sequence ID" value="KAI3405632.2"/>
    <property type="molecule type" value="Genomic_DNA"/>
</dbReference>
<feature type="region of interest" description="Disordered" evidence="1">
    <location>
        <begin position="248"/>
        <end position="313"/>
    </location>
</feature>
<gene>
    <name evidence="2" type="ORF">KGF56_001650</name>
</gene>
<comment type="caution">
    <text evidence="2">The sequence shown here is derived from an EMBL/GenBank/DDBJ whole genome shotgun (WGS) entry which is preliminary data.</text>
</comment>